<proteinExistence type="predicted"/>
<keyword evidence="2" id="KW-1185">Reference proteome</keyword>
<dbReference type="AlphaFoldDB" id="A0A0C3GXS5"/>
<dbReference type="InParanoid" id="A0A0C3GXS5"/>
<sequence length="166" mass="17933">MLIFRLAYLERAALGELLQDDAYYGSWSHGDGAITCVCSTGDMTPAGSPKNGSVIGPRDISSLQSTMYTAWRVQEALQGSITYECCESRCSGAVYFVRESKIAAVKPGAVVRKLLTQACQPITRRPSRGLKAARTGANAFRVSSDRYHTAVALLSLVDTRLKPSPP</sequence>
<name>A0A0C3GXS5_OIDMZ</name>
<protein>
    <submittedName>
        <fullName evidence="1">Uncharacterized protein</fullName>
    </submittedName>
</protein>
<reference evidence="2" key="2">
    <citation type="submission" date="2015-01" db="EMBL/GenBank/DDBJ databases">
        <title>Evolutionary Origins and Diversification of the Mycorrhizal Mutualists.</title>
        <authorList>
            <consortium name="DOE Joint Genome Institute"/>
            <consortium name="Mycorrhizal Genomics Consortium"/>
            <person name="Kohler A."/>
            <person name="Kuo A."/>
            <person name="Nagy L.G."/>
            <person name="Floudas D."/>
            <person name="Copeland A."/>
            <person name="Barry K.W."/>
            <person name="Cichocki N."/>
            <person name="Veneault-Fourrey C."/>
            <person name="LaButti K."/>
            <person name="Lindquist E.A."/>
            <person name="Lipzen A."/>
            <person name="Lundell T."/>
            <person name="Morin E."/>
            <person name="Murat C."/>
            <person name="Riley R."/>
            <person name="Ohm R."/>
            <person name="Sun H."/>
            <person name="Tunlid A."/>
            <person name="Henrissat B."/>
            <person name="Grigoriev I.V."/>
            <person name="Hibbett D.S."/>
            <person name="Martin F."/>
        </authorList>
    </citation>
    <scope>NUCLEOTIDE SEQUENCE [LARGE SCALE GENOMIC DNA]</scope>
    <source>
        <strain evidence="2">Zn</strain>
    </source>
</reference>
<evidence type="ECO:0000313" key="1">
    <source>
        <dbReference type="EMBL" id="KIM95061.1"/>
    </source>
</evidence>
<gene>
    <name evidence="1" type="ORF">OIDMADRAFT_60218</name>
</gene>
<evidence type="ECO:0000313" key="2">
    <source>
        <dbReference type="Proteomes" id="UP000054321"/>
    </source>
</evidence>
<dbReference type="HOGENOM" id="CLU_1603238_0_0_1"/>
<dbReference type="EMBL" id="KN832888">
    <property type="protein sequence ID" value="KIM95061.1"/>
    <property type="molecule type" value="Genomic_DNA"/>
</dbReference>
<reference evidence="1 2" key="1">
    <citation type="submission" date="2014-04" db="EMBL/GenBank/DDBJ databases">
        <authorList>
            <consortium name="DOE Joint Genome Institute"/>
            <person name="Kuo A."/>
            <person name="Martino E."/>
            <person name="Perotto S."/>
            <person name="Kohler A."/>
            <person name="Nagy L.G."/>
            <person name="Floudas D."/>
            <person name="Copeland A."/>
            <person name="Barry K.W."/>
            <person name="Cichocki N."/>
            <person name="Veneault-Fourrey C."/>
            <person name="LaButti K."/>
            <person name="Lindquist E.A."/>
            <person name="Lipzen A."/>
            <person name="Lundell T."/>
            <person name="Morin E."/>
            <person name="Murat C."/>
            <person name="Sun H."/>
            <person name="Tunlid A."/>
            <person name="Henrissat B."/>
            <person name="Grigoriev I.V."/>
            <person name="Hibbett D.S."/>
            <person name="Martin F."/>
            <person name="Nordberg H.P."/>
            <person name="Cantor M.N."/>
            <person name="Hua S.X."/>
        </authorList>
    </citation>
    <scope>NUCLEOTIDE SEQUENCE [LARGE SCALE GENOMIC DNA]</scope>
    <source>
        <strain evidence="1 2">Zn</strain>
    </source>
</reference>
<dbReference type="Proteomes" id="UP000054321">
    <property type="component" value="Unassembled WGS sequence"/>
</dbReference>
<accession>A0A0C3GXS5</accession>
<organism evidence="1 2">
    <name type="scientific">Oidiodendron maius (strain Zn)</name>
    <dbReference type="NCBI Taxonomy" id="913774"/>
    <lineage>
        <taxon>Eukaryota</taxon>
        <taxon>Fungi</taxon>
        <taxon>Dikarya</taxon>
        <taxon>Ascomycota</taxon>
        <taxon>Pezizomycotina</taxon>
        <taxon>Leotiomycetes</taxon>
        <taxon>Leotiomycetes incertae sedis</taxon>
        <taxon>Myxotrichaceae</taxon>
        <taxon>Oidiodendron</taxon>
    </lineage>
</organism>